<dbReference type="CDD" id="cd00093">
    <property type="entry name" value="HTH_XRE"/>
    <property type="match status" value="1"/>
</dbReference>
<feature type="region of interest" description="Disordered" evidence="1">
    <location>
        <begin position="1"/>
        <end position="37"/>
    </location>
</feature>
<accession>A0AA37V2C0</accession>
<keyword evidence="3" id="KW-1185">Reference proteome</keyword>
<gene>
    <name evidence="2" type="ORF">rosag_15450</name>
</gene>
<comment type="caution">
    <text evidence="2">The sequence shown here is derived from an EMBL/GenBank/DDBJ whole genome shotgun (WGS) entry which is preliminary data.</text>
</comment>
<dbReference type="RefSeq" id="WP_284349472.1">
    <property type="nucleotide sequence ID" value="NZ_BRXS01000002.1"/>
</dbReference>
<dbReference type="GO" id="GO:0003677">
    <property type="term" value="F:DNA binding"/>
    <property type="evidence" value="ECO:0007669"/>
    <property type="project" value="InterPro"/>
</dbReference>
<dbReference type="InterPro" id="IPR010982">
    <property type="entry name" value="Lambda_DNA-bd_dom_sf"/>
</dbReference>
<dbReference type="AlphaFoldDB" id="A0AA37V2C0"/>
<reference evidence="2" key="1">
    <citation type="submission" date="2022-08" db="EMBL/GenBank/DDBJ databases">
        <title>Draft genome sequencing of Roseisolibacter agri AW1220.</title>
        <authorList>
            <person name="Tobiishi Y."/>
            <person name="Tonouchi A."/>
        </authorList>
    </citation>
    <scope>NUCLEOTIDE SEQUENCE</scope>
    <source>
        <strain evidence="2">AW1220</strain>
    </source>
</reference>
<evidence type="ECO:0000313" key="2">
    <source>
        <dbReference type="EMBL" id="GLC25032.1"/>
    </source>
</evidence>
<dbReference type="InterPro" id="IPR001387">
    <property type="entry name" value="Cro/C1-type_HTH"/>
</dbReference>
<organism evidence="2 3">
    <name type="scientific">Roseisolibacter agri</name>
    <dbReference type="NCBI Taxonomy" id="2014610"/>
    <lineage>
        <taxon>Bacteria</taxon>
        <taxon>Pseudomonadati</taxon>
        <taxon>Gemmatimonadota</taxon>
        <taxon>Gemmatimonadia</taxon>
        <taxon>Gemmatimonadales</taxon>
        <taxon>Gemmatimonadaceae</taxon>
        <taxon>Roseisolibacter</taxon>
    </lineage>
</organism>
<dbReference type="Gene3D" id="1.10.260.40">
    <property type="entry name" value="lambda repressor-like DNA-binding domains"/>
    <property type="match status" value="1"/>
</dbReference>
<evidence type="ECO:0000313" key="3">
    <source>
        <dbReference type="Proteomes" id="UP001161325"/>
    </source>
</evidence>
<proteinExistence type="predicted"/>
<name>A0AA37V2C0_9BACT</name>
<dbReference type="SUPFAM" id="SSF47413">
    <property type="entry name" value="lambda repressor-like DNA-binding domains"/>
    <property type="match status" value="1"/>
</dbReference>
<feature type="region of interest" description="Disordered" evidence="1">
    <location>
        <begin position="130"/>
        <end position="167"/>
    </location>
</feature>
<evidence type="ECO:0000256" key="1">
    <source>
        <dbReference type="SAM" id="MobiDB-lite"/>
    </source>
</evidence>
<dbReference type="EMBL" id="BRXS01000002">
    <property type="protein sequence ID" value="GLC25032.1"/>
    <property type="molecule type" value="Genomic_DNA"/>
</dbReference>
<protein>
    <submittedName>
        <fullName evidence="2">Uncharacterized protein</fullName>
    </submittedName>
</protein>
<feature type="compositionally biased region" description="Acidic residues" evidence="1">
    <location>
        <begin position="132"/>
        <end position="147"/>
    </location>
</feature>
<dbReference type="Proteomes" id="UP001161325">
    <property type="component" value="Unassembled WGS sequence"/>
</dbReference>
<sequence length="245" mass="25855">MSRGGFMPSLGSDPLGDVPGYLRSHIEARGNGSSAPAPAVVATPAVVTEPPIAPAPLAVEAPPADEPEALTGARIEEARVARGWSKLQLAKASGLAWSTVRNVIERGTEPFTNVRLRRSAEHLWATLQQADDVGDASESTESEEETEVAAGAPTPRRARASTRRAAPAPVVDDVATPAPGLTRAHVEALASFLPPTEVLETARRTPGLTLTPACELALEALQQLREQADVLERGLDQRPISHRSN</sequence>